<proteinExistence type="predicted"/>
<feature type="compositionally biased region" description="Polar residues" evidence="1">
    <location>
        <begin position="158"/>
        <end position="170"/>
    </location>
</feature>
<feature type="region of interest" description="Disordered" evidence="1">
    <location>
        <begin position="53"/>
        <end position="186"/>
    </location>
</feature>
<dbReference type="EMBL" id="BTCM01000001">
    <property type="protein sequence ID" value="GMK54642.1"/>
    <property type="molecule type" value="Genomic_DNA"/>
</dbReference>
<name>A0AAD3TQH2_9TREE</name>
<evidence type="ECO:0000313" key="3">
    <source>
        <dbReference type="Proteomes" id="UP001222932"/>
    </source>
</evidence>
<feature type="region of interest" description="Disordered" evidence="1">
    <location>
        <begin position="279"/>
        <end position="347"/>
    </location>
</feature>
<accession>A0AAD3TQH2</accession>
<reference evidence="2" key="1">
    <citation type="journal article" date="2023" name="BMC Genomics">
        <title>Chromosome-level genome assemblies of Cutaneotrichosporon spp. (Trichosporonales, Basidiomycota) reveal imbalanced evolution between nucleotide sequences and chromosome synteny.</title>
        <authorList>
            <person name="Kobayashi Y."/>
            <person name="Kayamori A."/>
            <person name="Aoki K."/>
            <person name="Shiwa Y."/>
            <person name="Matsutani M."/>
            <person name="Fujita N."/>
            <person name="Sugita T."/>
            <person name="Iwasaki W."/>
            <person name="Tanaka N."/>
            <person name="Takashima M."/>
        </authorList>
    </citation>
    <scope>NUCLEOTIDE SEQUENCE</scope>
    <source>
        <strain evidence="2">HIS016</strain>
    </source>
</reference>
<evidence type="ECO:0000313" key="2">
    <source>
        <dbReference type="EMBL" id="GMK54642.1"/>
    </source>
</evidence>
<dbReference type="Proteomes" id="UP001222932">
    <property type="component" value="Unassembled WGS sequence"/>
</dbReference>
<evidence type="ECO:0000256" key="1">
    <source>
        <dbReference type="SAM" id="MobiDB-lite"/>
    </source>
</evidence>
<feature type="compositionally biased region" description="Polar residues" evidence="1">
    <location>
        <begin position="279"/>
        <end position="291"/>
    </location>
</feature>
<gene>
    <name evidence="2" type="ORF">CspeluHIS016_0112280</name>
</gene>
<feature type="region of interest" description="Disordered" evidence="1">
    <location>
        <begin position="359"/>
        <end position="379"/>
    </location>
</feature>
<feature type="region of interest" description="Disordered" evidence="1">
    <location>
        <begin position="1122"/>
        <end position="1147"/>
    </location>
</feature>
<protein>
    <submittedName>
        <fullName evidence="2">Uncharacterized protein</fullName>
    </submittedName>
</protein>
<organism evidence="2 3">
    <name type="scientific">Cutaneotrichosporon spelunceum</name>
    <dbReference type="NCBI Taxonomy" id="1672016"/>
    <lineage>
        <taxon>Eukaryota</taxon>
        <taxon>Fungi</taxon>
        <taxon>Dikarya</taxon>
        <taxon>Basidiomycota</taxon>
        <taxon>Agaricomycotina</taxon>
        <taxon>Tremellomycetes</taxon>
        <taxon>Trichosporonales</taxon>
        <taxon>Trichosporonaceae</taxon>
        <taxon>Cutaneotrichosporon</taxon>
    </lineage>
</organism>
<feature type="region of interest" description="Disordered" evidence="1">
    <location>
        <begin position="668"/>
        <end position="688"/>
    </location>
</feature>
<sequence length="1147" mass="125494">MDLDRALRELRGNDSRNAQAGPSRAKSTRPRSHGVPGKRRMVDETLVSGYDYAEPKRKVRQHTRAPSQTSLTSFVKTSPSTKNRVQAGWYAGQSRSGCGSLSGSNTAPSAKRNGPSASTSPRAILGGGSTEDAIELSDDSLPTERTTAPSAPCELVSQAHSHSQAHQPSLQVLPPTTKRRPPPKVARNSQLPIIISDSDEEAPIVGRPRRQATMISTKKRFYDPRILVPETAVSHGPHNQATKIPKKQLYDPRILLPETVVSQRQGRVLVEETVLPSPRNTAAVASQSSIAPDSPMPAAAAVALDDSGKSEPQRTRQPKRARSAATPEERQERQRRANERIMTPAPILELPSILDGLAKTPTPKKLAPKESVPPAAANSAKRRLFAVNANLDDESYRPNPGTVLARPVKPDRAARYQANRPRRSLPVPGQYALPPADTPIQQWPTKPGTLHDGSSAHVVQPQECDSILVPAQYPAPEALEEDAGGSATEYDDAGSNFGLDLYADFAQFAGSPSAQSILNTPAKRSLVRLSVSPAALKAFQSPGASKIELAAVAGGSVLGSGPSEHFGVPSNASESAAPLSPTARLLAEDKERERKAVEERERAQKAAAEREANNRAQFEAIKLLEGSDESDDGEELRLSQVFREIQRTPSPGLRRSFRQRLSVFKVSDDAHDPSWPQRPKFKSNPDHSKLFRELGRDKERGMTTAYIEATISASASPEPRQLDPVNISGVDEAVLEEAQRIQREAARKEEREAVHPVFWEEDTRFAVRGSLLPLRCASEDPAVEMLKEVYDESTLAKLISCLPMPSSTDVLVNEWLFELAFCARDEELAYAALERLLEFIANSSAEPAESPDGLFWLMISVWYQLGAKVREPESHLVRVTRDRATASTFICHIASTAANNGWFGSHCAWVMLCHLAVLAGDSSTSPTLQRQIEAATTDLFELVFKEIRHVSMIAKELASLELARQVRSVLALGQRTDASRAAVRWATTGMLLPNYTQAIEEEGETRPSVHRVLQGLDRIEDEIRSENADYGHVSNLLALWCAGLTDLDDGWANVPEIKVLVRDTLRLRDLVRESPDDPATSEVKARLQLIHHIVKLHVQAATDREERARIVGKGLEVGERGQTRLSFGRGDGEQSDEGVREGPSFMG</sequence>
<feature type="compositionally biased region" description="Basic and acidic residues" evidence="1">
    <location>
        <begin position="1"/>
        <end position="14"/>
    </location>
</feature>
<feature type="region of interest" description="Disordered" evidence="1">
    <location>
        <begin position="564"/>
        <end position="612"/>
    </location>
</feature>
<comment type="caution">
    <text evidence="2">The sequence shown here is derived from an EMBL/GenBank/DDBJ whole genome shotgun (WGS) entry which is preliminary data.</text>
</comment>
<feature type="compositionally biased region" description="Polar residues" evidence="1">
    <location>
        <begin position="93"/>
        <end position="108"/>
    </location>
</feature>
<feature type="compositionally biased region" description="Basic residues" evidence="1">
    <location>
        <begin position="26"/>
        <end position="39"/>
    </location>
</feature>
<feature type="region of interest" description="Disordered" evidence="1">
    <location>
        <begin position="1"/>
        <end position="40"/>
    </location>
</feature>
<feature type="compositionally biased region" description="Polar residues" evidence="1">
    <location>
        <begin position="64"/>
        <end position="84"/>
    </location>
</feature>
<feature type="compositionally biased region" description="Basic and acidic residues" evidence="1">
    <location>
        <begin position="586"/>
        <end position="612"/>
    </location>
</feature>
<keyword evidence="3" id="KW-1185">Reference proteome</keyword>
<reference evidence="2" key="2">
    <citation type="submission" date="2023-06" db="EMBL/GenBank/DDBJ databases">
        <authorList>
            <person name="Kobayashi Y."/>
            <person name="Kayamori A."/>
            <person name="Aoki K."/>
            <person name="Shiwa Y."/>
            <person name="Fujita N."/>
            <person name="Sugita T."/>
            <person name="Iwasaki W."/>
            <person name="Tanaka N."/>
            <person name="Takashima M."/>
        </authorList>
    </citation>
    <scope>NUCLEOTIDE SEQUENCE</scope>
    <source>
        <strain evidence="2">HIS016</strain>
    </source>
</reference>
<dbReference type="AlphaFoldDB" id="A0AAD3TQH2"/>
<feature type="compositionally biased region" description="Basic and acidic residues" evidence="1">
    <location>
        <begin position="327"/>
        <end position="339"/>
    </location>
</feature>